<dbReference type="Gene3D" id="1.10.150.20">
    <property type="entry name" value="5' to 3' exonuclease, C-terminal subdomain"/>
    <property type="match status" value="1"/>
</dbReference>
<dbReference type="PROSITE" id="PS50173">
    <property type="entry name" value="UMUC"/>
    <property type="match status" value="1"/>
</dbReference>
<dbReference type="Proteomes" id="UP000008871">
    <property type="component" value="Chromosome"/>
</dbReference>
<dbReference type="SUPFAM" id="SSF56672">
    <property type="entry name" value="DNA/RNA polymerases"/>
    <property type="match status" value="1"/>
</dbReference>
<dbReference type="Gene3D" id="3.30.1490.100">
    <property type="entry name" value="DNA polymerase, Y-family, little finger domain"/>
    <property type="match status" value="1"/>
</dbReference>
<evidence type="ECO:0000256" key="8">
    <source>
        <dbReference type="ARBA" id="ARBA00022723"/>
    </source>
</evidence>
<evidence type="ECO:0000256" key="6">
    <source>
        <dbReference type="ARBA" id="ARBA00022695"/>
    </source>
</evidence>
<dbReference type="InterPro" id="IPR043128">
    <property type="entry name" value="Rev_trsase/Diguanyl_cyclase"/>
</dbReference>
<dbReference type="RefSeq" id="WP_011587944.1">
    <property type="nucleotide sequence ID" value="NC_008260.1"/>
</dbReference>
<dbReference type="GO" id="GO:0006261">
    <property type="term" value="P:DNA-templated DNA replication"/>
    <property type="evidence" value="ECO:0007669"/>
    <property type="project" value="UniProtKB-UniRule"/>
</dbReference>
<dbReference type="InterPro" id="IPR022880">
    <property type="entry name" value="DNApol_IV"/>
</dbReference>
<keyword evidence="3 15" id="KW-0515">Mutator protein</keyword>
<dbReference type="GO" id="GO:0005829">
    <property type="term" value="C:cytosol"/>
    <property type="evidence" value="ECO:0007669"/>
    <property type="project" value="TreeGrafter"/>
</dbReference>
<evidence type="ECO:0000256" key="4">
    <source>
        <dbReference type="ARBA" id="ARBA00022490"/>
    </source>
</evidence>
<keyword evidence="11 15" id="KW-0239">DNA-directed DNA polymerase</keyword>
<evidence type="ECO:0000256" key="14">
    <source>
        <dbReference type="ARBA" id="ARBA00049244"/>
    </source>
</evidence>
<dbReference type="Pfam" id="PF21999">
    <property type="entry name" value="IMS_HHH_1"/>
    <property type="match status" value="1"/>
</dbReference>
<dbReference type="HOGENOM" id="CLU_012348_1_2_6"/>
<dbReference type="PANTHER" id="PTHR11076:SF33">
    <property type="entry name" value="DNA POLYMERASE KAPPA"/>
    <property type="match status" value="1"/>
</dbReference>
<dbReference type="Pfam" id="PF11799">
    <property type="entry name" value="IMS_C"/>
    <property type="match status" value="1"/>
</dbReference>
<dbReference type="Gene3D" id="3.40.1170.60">
    <property type="match status" value="1"/>
</dbReference>
<keyword evidence="8 15" id="KW-0479">Metal-binding</keyword>
<dbReference type="GO" id="GO:0003887">
    <property type="term" value="F:DNA-directed DNA polymerase activity"/>
    <property type="evidence" value="ECO:0007669"/>
    <property type="project" value="UniProtKB-UniRule"/>
</dbReference>
<dbReference type="Gene3D" id="3.30.70.270">
    <property type="match status" value="1"/>
</dbReference>
<comment type="function">
    <text evidence="15">Poorly processive, error-prone DNA polymerase involved in untargeted mutagenesis. Copies undamaged DNA at stalled replication forks, which arise in vivo from mismatched or misaligned primer ends. These misaligned primers can be extended by PolIV. Exhibits no 3'-5' exonuclease (proofreading) activity. May be involved in translesional synthesis, in conjunction with the beta clamp from PolIII.</text>
</comment>
<feature type="site" description="Substrate discrimination" evidence="15">
    <location>
        <position position="21"/>
    </location>
</feature>
<comment type="similarity">
    <text evidence="2 15">Belongs to the DNA polymerase type-Y family.</text>
</comment>
<evidence type="ECO:0000256" key="5">
    <source>
        <dbReference type="ARBA" id="ARBA00022679"/>
    </source>
</evidence>
<comment type="cofactor">
    <cofactor evidence="15">
        <name>Mg(2+)</name>
        <dbReference type="ChEBI" id="CHEBI:18420"/>
    </cofactor>
    <text evidence="15">Binds 2 magnesium ions per subunit.</text>
</comment>
<comment type="subunit">
    <text evidence="15">Monomer.</text>
</comment>
<keyword evidence="13 15" id="KW-0234">DNA repair</keyword>
<dbReference type="InterPro" id="IPR043502">
    <property type="entry name" value="DNA/RNA_pol_sf"/>
</dbReference>
<gene>
    <name evidence="18" type="primary">dinP</name>
    <name evidence="15" type="synonym">dinB</name>
    <name evidence="18" type="ordered locus">ABO_0659</name>
</gene>
<evidence type="ECO:0000256" key="10">
    <source>
        <dbReference type="ARBA" id="ARBA00022842"/>
    </source>
</evidence>
<evidence type="ECO:0000256" key="16">
    <source>
        <dbReference type="SAM" id="MobiDB-lite"/>
    </source>
</evidence>
<dbReference type="FunFam" id="3.40.1170.60:FF:000001">
    <property type="entry name" value="DNA polymerase IV"/>
    <property type="match status" value="1"/>
</dbReference>
<evidence type="ECO:0000256" key="13">
    <source>
        <dbReference type="ARBA" id="ARBA00023204"/>
    </source>
</evidence>
<keyword evidence="12 15" id="KW-0238">DNA-binding</keyword>
<dbReference type="PANTHER" id="PTHR11076">
    <property type="entry name" value="DNA REPAIR POLYMERASE UMUC / TRANSFERASE FAMILY MEMBER"/>
    <property type="match status" value="1"/>
</dbReference>
<keyword evidence="9 15" id="KW-0227">DNA damage</keyword>
<dbReference type="GO" id="GO:0009432">
    <property type="term" value="P:SOS response"/>
    <property type="evidence" value="ECO:0007669"/>
    <property type="project" value="UniProtKB-ARBA"/>
</dbReference>
<sequence length="371" mass="41825">MAQPATPTVRKIIHVDCDCFYAAVEMRDDPALRGRPVAVGGDPHRRGVIATCNYPARQFGVHSAMASSQALRRCPELVIVPPNFDKYRKVSTQIHDIFRRYTSLIEPLSLDEAYLDVSTSEQFENSATRIAQALRLDVRREVGITVSAGVGPNKFLAKVASDWRKPDGLFVIPPAQVEAFVTALPVGKISGVGRVTGERMKGLNLKTCGDLQQLSRLELGQHFGSFGERLYHLCRGEDSRPIQTGRRRKSVSVERTYEKDQPTLTDWLRELEGLLEKLKERFAKLDQHYLISGLTAKVKYQDFISMSCDKAGTDLEPAHFEALFCQLWERREGPARLLGIGARLRDLKAPQQPDLFPEERDKAMHNQRNKL</sequence>
<keyword evidence="6 15" id="KW-0548">Nucleotidyltransferase</keyword>
<dbReference type="InterPro" id="IPR036775">
    <property type="entry name" value="DNA_pol_Y-fam_lit_finger_sf"/>
</dbReference>
<evidence type="ECO:0000259" key="17">
    <source>
        <dbReference type="PROSITE" id="PS50173"/>
    </source>
</evidence>
<dbReference type="KEGG" id="abo:ABO_0659"/>
<evidence type="ECO:0000256" key="9">
    <source>
        <dbReference type="ARBA" id="ARBA00022763"/>
    </source>
</evidence>
<feature type="domain" description="UmuC" evidence="17">
    <location>
        <begin position="12"/>
        <end position="193"/>
    </location>
</feature>
<reference evidence="18 19" key="1">
    <citation type="journal article" date="2006" name="Nat. Biotechnol.">
        <title>Genome sequence of the ubiquitous hydrocarbon-degrading marine bacterium Alcanivorax borkumensis.</title>
        <authorList>
            <person name="Schneiker S."/>
            <person name="Martins dos Santos V.A.P."/>
            <person name="Bartels D."/>
            <person name="Bekel T."/>
            <person name="Brecht M."/>
            <person name="Buhrmester J."/>
            <person name="Chernikova T.N."/>
            <person name="Denaro R."/>
            <person name="Ferrer M."/>
            <person name="Gertler C."/>
            <person name="Goesmann A."/>
            <person name="Golyshina O.V."/>
            <person name="Kaminski F."/>
            <person name="Khachane A.N."/>
            <person name="Lang S."/>
            <person name="Linke B."/>
            <person name="McHardy A.C."/>
            <person name="Meyer F."/>
            <person name="Nechitaylo T."/>
            <person name="Puehler A."/>
            <person name="Regenhardt D."/>
            <person name="Rupp O."/>
            <person name="Sabirova J.S."/>
            <person name="Selbitschka W."/>
            <person name="Yakimov M.M."/>
            <person name="Timmis K.N."/>
            <person name="Vorhoelter F.-J."/>
            <person name="Weidner S."/>
            <person name="Kaiser O."/>
            <person name="Golyshin P.N."/>
        </authorList>
    </citation>
    <scope>NUCLEOTIDE SEQUENCE [LARGE SCALE GENOMIC DNA]</scope>
    <source>
        <strain evidence="19">ATCC 700651 / DSM 11573 / NCIMB 13689 / SK2</strain>
    </source>
</reference>
<dbReference type="GO" id="GO:0042276">
    <property type="term" value="P:error-prone translesion synthesis"/>
    <property type="evidence" value="ECO:0007669"/>
    <property type="project" value="TreeGrafter"/>
</dbReference>
<dbReference type="GO" id="GO:0003684">
    <property type="term" value="F:damaged DNA binding"/>
    <property type="evidence" value="ECO:0007669"/>
    <property type="project" value="InterPro"/>
</dbReference>
<dbReference type="AlphaFoldDB" id="Q0VRU1"/>
<comment type="subcellular location">
    <subcellularLocation>
        <location evidence="1 15">Cytoplasm</location>
    </subcellularLocation>
</comment>
<dbReference type="EC" id="2.7.7.7" evidence="15"/>
<feature type="active site" evidence="15">
    <location>
        <position position="112"/>
    </location>
</feature>
<accession>Q0VRU1</accession>
<keyword evidence="4 15" id="KW-0963">Cytoplasm</keyword>
<dbReference type="STRING" id="393595.ABO_0659"/>
<dbReference type="Pfam" id="PF00817">
    <property type="entry name" value="IMS"/>
    <property type="match status" value="1"/>
</dbReference>
<dbReference type="NCBIfam" id="NF002677">
    <property type="entry name" value="PRK02406.1"/>
    <property type="match status" value="1"/>
</dbReference>
<evidence type="ECO:0000256" key="1">
    <source>
        <dbReference type="ARBA" id="ARBA00004496"/>
    </source>
</evidence>
<dbReference type="FunFam" id="1.10.150.20:FF:000019">
    <property type="entry name" value="DNA polymerase IV"/>
    <property type="match status" value="1"/>
</dbReference>
<organism evidence="18 19">
    <name type="scientific">Alcanivorax borkumensis (strain ATCC 700651 / DSM 11573 / NCIMB 13689 / SK2)</name>
    <dbReference type="NCBI Taxonomy" id="393595"/>
    <lineage>
        <taxon>Bacteria</taxon>
        <taxon>Pseudomonadati</taxon>
        <taxon>Pseudomonadota</taxon>
        <taxon>Gammaproteobacteria</taxon>
        <taxon>Oceanospirillales</taxon>
        <taxon>Alcanivoracaceae</taxon>
        <taxon>Alcanivorax</taxon>
    </lineage>
</organism>
<dbReference type="OrthoDB" id="9808813at2"/>
<dbReference type="GO" id="GO:0000287">
    <property type="term" value="F:magnesium ion binding"/>
    <property type="evidence" value="ECO:0007669"/>
    <property type="project" value="UniProtKB-UniRule"/>
</dbReference>
<dbReference type="SUPFAM" id="SSF100879">
    <property type="entry name" value="Lesion bypass DNA polymerase (Y-family), little finger domain"/>
    <property type="match status" value="1"/>
</dbReference>
<dbReference type="HAMAP" id="MF_01113">
    <property type="entry name" value="DNApol_IV"/>
    <property type="match status" value="1"/>
</dbReference>
<dbReference type="InterPro" id="IPR017961">
    <property type="entry name" value="DNA_pol_Y-fam_little_finger"/>
</dbReference>
<evidence type="ECO:0000256" key="3">
    <source>
        <dbReference type="ARBA" id="ARBA00022457"/>
    </source>
</evidence>
<evidence type="ECO:0000256" key="11">
    <source>
        <dbReference type="ARBA" id="ARBA00022932"/>
    </source>
</evidence>
<evidence type="ECO:0000256" key="12">
    <source>
        <dbReference type="ARBA" id="ARBA00023125"/>
    </source>
</evidence>
<feature type="binding site" evidence="15">
    <location>
        <position position="16"/>
    </location>
    <ligand>
        <name>Mg(2+)</name>
        <dbReference type="ChEBI" id="CHEBI:18420"/>
    </ligand>
</feature>
<dbReference type="eggNOG" id="COG0389">
    <property type="taxonomic scope" value="Bacteria"/>
</dbReference>
<proteinExistence type="inferred from homology"/>
<keyword evidence="19" id="KW-1185">Reference proteome</keyword>
<keyword evidence="5 15" id="KW-0808">Transferase</keyword>
<dbReference type="EMBL" id="AM286690">
    <property type="protein sequence ID" value="CAL16107.1"/>
    <property type="molecule type" value="Genomic_DNA"/>
</dbReference>
<dbReference type="InterPro" id="IPR001126">
    <property type="entry name" value="UmuC"/>
</dbReference>
<keyword evidence="10 15" id="KW-0460">Magnesium</keyword>
<dbReference type="InterPro" id="IPR050116">
    <property type="entry name" value="DNA_polymerase-Y"/>
</dbReference>
<feature type="binding site" evidence="15">
    <location>
        <position position="111"/>
    </location>
    <ligand>
        <name>Mg(2+)</name>
        <dbReference type="ChEBI" id="CHEBI:18420"/>
    </ligand>
</feature>
<evidence type="ECO:0000256" key="7">
    <source>
        <dbReference type="ARBA" id="ARBA00022705"/>
    </source>
</evidence>
<dbReference type="InterPro" id="IPR053848">
    <property type="entry name" value="IMS_HHH_1"/>
</dbReference>
<dbReference type="CDD" id="cd03586">
    <property type="entry name" value="PolY_Pol_IV_kappa"/>
    <property type="match status" value="1"/>
</dbReference>
<feature type="region of interest" description="Disordered" evidence="16">
    <location>
        <begin position="351"/>
        <end position="371"/>
    </location>
</feature>
<protein>
    <recommendedName>
        <fullName evidence="15">DNA polymerase IV</fullName>
        <shortName evidence="15">Pol IV</shortName>
        <ecNumber evidence="15">2.7.7.7</ecNumber>
    </recommendedName>
</protein>
<keyword evidence="7 15" id="KW-0235">DNA replication</keyword>
<evidence type="ECO:0000256" key="15">
    <source>
        <dbReference type="HAMAP-Rule" id="MF_01113"/>
    </source>
</evidence>
<evidence type="ECO:0000313" key="18">
    <source>
        <dbReference type="EMBL" id="CAL16107.1"/>
    </source>
</evidence>
<evidence type="ECO:0000313" key="19">
    <source>
        <dbReference type="Proteomes" id="UP000008871"/>
    </source>
</evidence>
<dbReference type="GO" id="GO:0006281">
    <property type="term" value="P:DNA repair"/>
    <property type="evidence" value="ECO:0007669"/>
    <property type="project" value="UniProtKB-UniRule"/>
</dbReference>
<comment type="catalytic activity">
    <reaction evidence="14 15">
        <text>DNA(n) + a 2'-deoxyribonucleoside 5'-triphosphate = DNA(n+1) + diphosphate</text>
        <dbReference type="Rhea" id="RHEA:22508"/>
        <dbReference type="Rhea" id="RHEA-COMP:17339"/>
        <dbReference type="Rhea" id="RHEA-COMP:17340"/>
        <dbReference type="ChEBI" id="CHEBI:33019"/>
        <dbReference type="ChEBI" id="CHEBI:61560"/>
        <dbReference type="ChEBI" id="CHEBI:173112"/>
        <dbReference type="EC" id="2.7.7.7"/>
    </reaction>
</comment>
<name>Q0VRU1_ALCBS</name>
<evidence type="ECO:0000256" key="2">
    <source>
        <dbReference type="ARBA" id="ARBA00010945"/>
    </source>
</evidence>